<sequence>MSSGLLRRCSGEHRGARLGSVICRGSSRELERCGHKEARARWCFGMRSGIVKAHGDDVRVVRMAGDRCCFVVV</sequence>
<protein>
    <submittedName>
        <fullName evidence="1">Uncharacterized protein</fullName>
    </submittedName>
</protein>
<dbReference type="Proteomes" id="UP001457282">
    <property type="component" value="Unassembled WGS sequence"/>
</dbReference>
<comment type="caution">
    <text evidence="1">The sequence shown here is derived from an EMBL/GenBank/DDBJ whole genome shotgun (WGS) entry which is preliminary data.</text>
</comment>
<dbReference type="EMBL" id="JBEDUW010000006">
    <property type="protein sequence ID" value="KAK9919382.1"/>
    <property type="molecule type" value="Genomic_DNA"/>
</dbReference>
<evidence type="ECO:0000313" key="1">
    <source>
        <dbReference type="EMBL" id="KAK9919382.1"/>
    </source>
</evidence>
<proteinExistence type="predicted"/>
<dbReference type="AlphaFoldDB" id="A0AAW1W7Y9"/>
<accession>A0AAW1W7Y9</accession>
<keyword evidence="2" id="KW-1185">Reference proteome</keyword>
<organism evidence="1 2">
    <name type="scientific">Rubus argutus</name>
    <name type="common">Southern blackberry</name>
    <dbReference type="NCBI Taxonomy" id="59490"/>
    <lineage>
        <taxon>Eukaryota</taxon>
        <taxon>Viridiplantae</taxon>
        <taxon>Streptophyta</taxon>
        <taxon>Embryophyta</taxon>
        <taxon>Tracheophyta</taxon>
        <taxon>Spermatophyta</taxon>
        <taxon>Magnoliopsida</taxon>
        <taxon>eudicotyledons</taxon>
        <taxon>Gunneridae</taxon>
        <taxon>Pentapetalae</taxon>
        <taxon>rosids</taxon>
        <taxon>fabids</taxon>
        <taxon>Rosales</taxon>
        <taxon>Rosaceae</taxon>
        <taxon>Rosoideae</taxon>
        <taxon>Rosoideae incertae sedis</taxon>
        <taxon>Rubus</taxon>
    </lineage>
</organism>
<name>A0AAW1W7Y9_RUBAR</name>
<evidence type="ECO:0000313" key="2">
    <source>
        <dbReference type="Proteomes" id="UP001457282"/>
    </source>
</evidence>
<gene>
    <name evidence="1" type="ORF">M0R45_027977</name>
</gene>
<reference evidence="1 2" key="1">
    <citation type="journal article" date="2023" name="G3 (Bethesda)">
        <title>A chromosome-length genome assembly and annotation of blackberry (Rubus argutus, cv. 'Hillquist').</title>
        <authorList>
            <person name="Bruna T."/>
            <person name="Aryal R."/>
            <person name="Dudchenko O."/>
            <person name="Sargent D.J."/>
            <person name="Mead D."/>
            <person name="Buti M."/>
            <person name="Cavallini A."/>
            <person name="Hytonen T."/>
            <person name="Andres J."/>
            <person name="Pham M."/>
            <person name="Weisz D."/>
            <person name="Mascagni F."/>
            <person name="Usai G."/>
            <person name="Natali L."/>
            <person name="Bassil N."/>
            <person name="Fernandez G.E."/>
            <person name="Lomsadze A."/>
            <person name="Armour M."/>
            <person name="Olukolu B."/>
            <person name="Poorten T."/>
            <person name="Britton C."/>
            <person name="Davik J."/>
            <person name="Ashrafi H."/>
            <person name="Aiden E.L."/>
            <person name="Borodovsky M."/>
            <person name="Worthington M."/>
        </authorList>
    </citation>
    <scope>NUCLEOTIDE SEQUENCE [LARGE SCALE GENOMIC DNA]</scope>
    <source>
        <strain evidence="1">PI 553951</strain>
    </source>
</reference>